<evidence type="ECO:0000256" key="1">
    <source>
        <dbReference type="ARBA" id="ARBA00010403"/>
    </source>
</evidence>
<feature type="domain" description="Hydantoinase B/oxoprolinase" evidence="3">
    <location>
        <begin position="763"/>
        <end position="1292"/>
    </location>
</feature>
<dbReference type="Pfam" id="PF02538">
    <property type="entry name" value="Hydantoinase_B"/>
    <property type="match status" value="1"/>
</dbReference>
<comment type="caution">
    <text evidence="5">The sequence shown here is derived from an EMBL/GenBank/DDBJ whole genome shotgun (WGS) entry which is preliminary data.</text>
</comment>
<gene>
    <name evidence="5" type="ORF">VTK73DRAFT_6598</name>
</gene>
<keyword evidence="6" id="KW-1185">Reference proteome</keyword>
<dbReference type="PANTHER" id="PTHR11365:SF26">
    <property type="entry name" value="5-OXOPROLINASE"/>
    <property type="match status" value="1"/>
</dbReference>
<evidence type="ECO:0000313" key="5">
    <source>
        <dbReference type="EMBL" id="KAL1862870.1"/>
    </source>
</evidence>
<evidence type="ECO:0000259" key="4">
    <source>
        <dbReference type="Pfam" id="PF05378"/>
    </source>
</evidence>
<dbReference type="PANTHER" id="PTHR11365">
    <property type="entry name" value="5-OXOPROLINASE RELATED"/>
    <property type="match status" value="1"/>
</dbReference>
<dbReference type="InterPro" id="IPR008040">
    <property type="entry name" value="Hydant_A_N"/>
</dbReference>
<evidence type="ECO:0000259" key="3">
    <source>
        <dbReference type="Pfam" id="PF02538"/>
    </source>
</evidence>
<evidence type="ECO:0000313" key="6">
    <source>
        <dbReference type="Proteomes" id="UP001586593"/>
    </source>
</evidence>
<dbReference type="InterPro" id="IPR002821">
    <property type="entry name" value="Hydantoinase_A"/>
</dbReference>
<dbReference type="InterPro" id="IPR003692">
    <property type="entry name" value="Hydantoinase_B"/>
</dbReference>
<dbReference type="Pfam" id="PF05378">
    <property type="entry name" value="Hydant_A_N"/>
    <property type="match status" value="1"/>
</dbReference>
<dbReference type="EMBL" id="JAZHXJ010000377">
    <property type="protein sequence ID" value="KAL1862870.1"/>
    <property type="molecule type" value="Genomic_DNA"/>
</dbReference>
<feature type="domain" description="Hydantoinase A/oxoprolinase" evidence="2">
    <location>
        <begin position="247"/>
        <end position="543"/>
    </location>
</feature>
<protein>
    <recommendedName>
        <fullName evidence="7">5-oxoprolinase (ATP-hydrolysing)</fullName>
    </recommendedName>
</protein>
<name>A0ABR3WIR3_9PEZI</name>
<proteinExistence type="inferred from homology"/>
<organism evidence="5 6">
    <name type="scientific">Phialemonium thermophilum</name>
    <dbReference type="NCBI Taxonomy" id="223376"/>
    <lineage>
        <taxon>Eukaryota</taxon>
        <taxon>Fungi</taxon>
        <taxon>Dikarya</taxon>
        <taxon>Ascomycota</taxon>
        <taxon>Pezizomycotina</taxon>
        <taxon>Sordariomycetes</taxon>
        <taxon>Sordariomycetidae</taxon>
        <taxon>Cephalothecales</taxon>
        <taxon>Cephalothecaceae</taxon>
        <taxon>Phialemonium</taxon>
    </lineage>
</organism>
<comment type="similarity">
    <text evidence="1">Belongs to the oxoprolinase family.</text>
</comment>
<dbReference type="Proteomes" id="UP001586593">
    <property type="component" value="Unassembled WGS sequence"/>
</dbReference>
<reference evidence="5 6" key="1">
    <citation type="journal article" date="2024" name="Commun. Biol.">
        <title>Comparative genomic analysis of thermophilic fungi reveals convergent evolutionary adaptations and gene losses.</title>
        <authorList>
            <person name="Steindorff A.S."/>
            <person name="Aguilar-Pontes M.V."/>
            <person name="Robinson A.J."/>
            <person name="Andreopoulos B."/>
            <person name="LaButti K."/>
            <person name="Kuo A."/>
            <person name="Mondo S."/>
            <person name="Riley R."/>
            <person name="Otillar R."/>
            <person name="Haridas S."/>
            <person name="Lipzen A."/>
            <person name="Grimwood J."/>
            <person name="Schmutz J."/>
            <person name="Clum A."/>
            <person name="Reid I.D."/>
            <person name="Moisan M.C."/>
            <person name="Butler G."/>
            <person name="Nguyen T.T.M."/>
            <person name="Dewar K."/>
            <person name="Conant G."/>
            <person name="Drula E."/>
            <person name="Henrissat B."/>
            <person name="Hansel C."/>
            <person name="Singer S."/>
            <person name="Hutchinson M.I."/>
            <person name="de Vries R.P."/>
            <person name="Natvig D.O."/>
            <person name="Powell A.J."/>
            <person name="Tsang A."/>
            <person name="Grigoriev I.V."/>
        </authorList>
    </citation>
    <scope>NUCLEOTIDE SEQUENCE [LARGE SCALE GENOMIC DNA]</scope>
    <source>
        <strain evidence="5 6">ATCC 24622</strain>
    </source>
</reference>
<evidence type="ECO:0008006" key="7">
    <source>
        <dbReference type="Google" id="ProtNLM"/>
    </source>
</evidence>
<dbReference type="InterPro" id="IPR045079">
    <property type="entry name" value="Oxoprolinase-like"/>
</dbReference>
<accession>A0ABR3WIR3</accession>
<evidence type="ECO:0000259" key="2">
    <source>
        <dbReference type="Pfam" id="PF01968"/>
    </source>
</evidence>
<sequence>MPSKSGIRISIDRGGTFTDVIATGVPGHDDAVVLKLLSEDPSSYPDAPIEGIRRILSLAEGRDLPRGAPLDTSRIESIRMGTTVATNALLQRRGARCALITTRGFGDLLAIGTQSRPNIFDLAVRKPGMLYDRVVEVDERVTMEDFSENRRPDRKASLEEALATDPDVVECESGDVIRILKRPDLEKVRANLQSLLDDGIQSVAIVFAHSYAFPDHELAVAQIAHDLGFHFCSLSSQLSPAIKMVSRGLSATADAYLTPVTKTYIDGFRSGFKGALEGKDSVRCDFMMSDGGLTGWNSFSGVKAILSGPAGGYVGFARTSYSDDDGRPVIGFDMGGTSTDVSRFGGTYEHVFESTTAGITLQTPQLDINTVAAGGGSILTCRNGLFCVGPESAGAHPGPACYRKGGPLAVTDANLLLGRLLPEYFPAIFGPQENLPLDIEATRKLFSAMAVQVKDETGKDMSPEEVALGFIDVANETMARPIRALTQARGYEPSSHRLAVFGGAGGQHACDMGRLLNINSVIIHKYSSILSAFGMDLAEITDEQQAPVSEVYSAATLSHLMERASGLREKVVQNLVAQGIQDSLIETTTFLSMRFQGTDTNLMIQEPPDGDFAGLFKQEFKREFTYLPSNRDILVDGIRIRGKSKSQLSSNLTPFEEMRAVKDGLVEQYVPEPVKTSKVYFKALAWVDTPVFLLENLRLGAKVNGPAMIIDNTQTIIVQPHCTANVFSKHVVIDVQSPKAAGESPFVETEVAIPKAVVPRAVDPVLLSVFGHRFMSIAEQMGHTLQKTCVSVAIKERLDFSCALFDSMGGLCANAPHVPVHLGSMQGSIKFQHALHSKTLKPGDVLVTNHPQAGGTHLPDITVISPAFDIEGKNILFYVASRAHHLDIGGLAGNSMHPDAKELWEEGAAIMSFKLLSEGVFDEEGVTRLLVDEPGKYPGCYGSRHLSDNLSDLRAQVAANNRGVHLLTELIKEYGVETVQFYMKAIQATAEASVRQYLRDTAARLGTVLEDVDYFDDGSKLCLKVTIDAKEGAATFDFAGTSPEVHGNSNAPPSLTMSAAIYTLRCLIGSDVPMNQGVLSPVKIALPEECIINPSADAAVSTGNALTSQRLVDLILKTFRASSGSQGCMNCLGMLGGPRPDGGYDYAYGETVCGGNGAGPTWDGSVVPTQVHMTNTRATDVEVLEKRYPLLIREFSIRRGSGGKGLHRGGNGARRIFEAREPLDFSFMSERRVNPPYGLAGGEPGERGLNLWLKKNKAGRFRTVNLGPRSMFTLQPGEQFIINTPGGGGWGKTVDKSLEGELVKESTLDVKSFPRAVGSVTAFKEMQESF</sequence>
<dbReference type="Pfam" id="PF01968">
    <property type="entry name" value="Hydantoinase_A"/>
    <property type="match status" value="1"/>
</dbReference>
<feature type="domain" description="Hydantoinase/oxoprolinase N-terminal" evidence="4">
    <location>
        <begin position="8"/>
        <end position="226"/>
    </location>
</feature>